<dbReference type="PANTHER" id="PTHR45649:SF2">
    <property type="entry name" value="ACID PERMEASE, PUTATIVE-RELATED"/>
    <property type="match status" value="1"/>
</dbReference>
<feature type="transmembrane region" description="Helical" evidence="6">
    <location>
        <begin position="112"/>
        <end position="132"/>
    </location>
</feature>
<evidence type="ECO:0000256" key="5">
    <source>
        <dbReference type="ARBA" id="ARBA00023136"/>
    </source>
</evidence>
<feature type="transmembrane region" description="Helical" evidence="6">
    <location>
        <begin position="265"/>
        <end position="284"/>
    </location>
</feature>
<evidence type="ECO:0000256" key="6">
    <source>
        <dbReference type="SAM" id="Phobius"/>
    </source>
</evidence>
<keyword evidence="4 6" id="KW-1133">Transmembrane helix</keyword>
<feature type="transmembrane region" description="Helical" evidence="6">
    <location>
        <begin position="60"/>
        <end position="83"/>
    </location>
</feature>
<dbReference type="GO" id="GO:0016020">
    <property type="term" value="C:membrane"/>
    <property type="evidence" value="ECO:0007669"/>
    <property type="project" value="UniProtKB-SubCell"/>
</dbReference>
<keyword evidence="5 6" id="KW-0472">Membrane</keyword>
<keyword evidence="2" id="KW-0813">Transport</keyword>
<evidence type="ECO:0000256" key="1">
    <source>
        <dbReference type="ARBA" id="ARBA00004141"/>
    </source>
</evidence>
<gene>
    <name evidence="7" type="ORF">D6D13_04263</name>
</gene>
<dbReference type="Gene3D" id="1.20.1740.10">
    <property type="entry name" value="Amino acid/polyamine transporter I"/>
    <property type="match status" value="1"/>
</dbReference>
<evidence type="ECO:0000256" key="3">
    <source>
        <dbReference type="ARBA" id="ARBA00022692"/>
    </source>
</evidence>
<dbReference type="PROSITE" id="PS51257">
    <property type="entry name" value="PROKAR_LIPOPROTEIN"/>
    <property type="match status" value="1"/>
</dbReference>
<feature type="transmembrane region" description="Helical" evidence="6">
    <location>
        <begin position="165"/>
        <end position="189"/>
    </location>
</feature>
<name>A0A4S9CZB2_AURPU</name>
<dbReference type="EMBL" id="QZAS01000012">
    <property type="protein sequence ID" value="THX12227.1"/>
    <property type="molecule type" value="Genomic_DNA"/>
</dbReference>
<dbReference type="GO" id="GO:0022857">
    <property type="term" value="F:transmembrane transporter activity"/>
    <property type="evidence" value="ECO:0007669"/>
    <property type="project" value="InterPro"/>
</dbReference>
<comment type="subcellular location">
    <subcellularLocation>
        <location evidence="1">Membrane</location>
        <topology evidence="1">Multi-pass membrane protein</topology>
    </subcellularLocation>
</comment>
<reference evidence="7" key="1">
    <citation type="submission" date="2018-10" db="EMBL/GenBank/DDBJ databases">
        <title>Fifty Aureobasidium pullulans genomes reveal a recombining polyextremotolerant generalist.</title>
        <authorList>
            <person name="Gostincar C."/>
            <person name="Turk M."/>
            <person name="Zajc J."/>
            <person name="Gunde-Cimerman N."/>
        </authorList>
    </citation>
    <scope>NUCLEOTIDE SEQUENCE [LARGE SCALE GENOMIC DNA]</scope>
    <source>
        <strain evidence="7">EXF-10085</strain>
    </source>
</reference>
<keyword evidence="3 6" id="KW-0812">Transmembrane</keyword>
<protein>
    <recommendedName>
        <fullName evidence="8">Amino acid transporter</fullName>
    </recommendedName>
</protein>
<proteinExistence type="predicted"/>
<evidence type="ECO:0000313" key="7">
    <source>
        <dbReference type="EMBL" id="THX12227.1"/>
    </source>
</evidence>
<comment type="caution">
    <text evidence="7">The sequence shown here is derived from an EMBL/GenBank/DDBJ whole genome shotgun (WGS) entry which is preliminary data.</text>
</comment>
<evidence type="ECO:0008006" key="8">
    <source>
        <dbReference type="Google" id="ProtNLM"/>
    </source>
</evidence>
<feature type="transmembrane region" description="Helical" evidence="6">
    <location>
        <begin position="234"/>
        <end position="253"/>
    </location>
</feature>
<feature type="transmembrane region" description="Helical" evidence="6">
    <location>
        <begin position="20"/>
        <end position="39"/>
    </location>
</feature>
<dbReference type="PANTHER" id="PTHR45649">
    <property type="entry name" value="AMINO-ACID PERMEASE BAT1"/>
    <property type="match status" value="1"/>
</dbReference>
<feature type="transmembrane region" description="Helical" evidence="6">
    <location>
        <begin position="195"/>
        <end position="213"/>
    </location>
</feature>
<accession>A0A4S9CZB2</accession>
<dbReference type="AlphaFoldDB" id="A0A4S9CZB2"/>
<sequence length="318" mass="34336">MDERNSTQDVFYTFEDNAGWGPVGTACLVGLLGPIMTLIGGDSTVHLGEEIKDASRTLPLSMVFTSLMNYAVGFIMTITVMYISSNFDQAIADATGESYVAVIYAATQSKTATTILTVIILVLFFCTAINTVTTSSRQLFAFARDGGLPFSDVLARVEPRTGLPINAILTTFGVTFVLSWIICGSSIAFQNITSITIVGLLLSYGTTIATMLYRRWSGVPLPAARWRYPQATGYLVNVSALCFVSIAFIFAYFPTAPDPSAESMNWSVVVTLAVVAIATVYYVIRGSSTFEGPAVRMKKAEDDSSMVAMEDIVVHGKQ</sequence>
<evidence type="ECO:0000256" key="4">
    <source>
        <dbReference type="ARBA" id="ARBA00022989"/>
    </source>
</evidence>
<organism evidence="7">
    <name type="scientific">Aureobasidium pullulans</name>
    <name type="common">Black yeast</name>
    <name type="synonym">Pullularia pullulans</name>
    <dbReference type="NCBI Taxonomy" id="5580"/>
    <lineage>
        <taxon>Eukaryota</taxon>
        <taxon>Fungi</taxon>
        <taxon>Dikarya</taxon>
        <taxon>Ascomycota</taxon>
        <taxon>Pezizomycotina</taxon>
        <taxon>Dothideomycetes</taxon>
        <taxon>Dothideomycetidae</taxon>
        <taxon>Dothideales</taxon>
        <taxon>Saccotheciaceae</taxon>
        <taxon>Aureobasidium</taxon>
    </lineage>
</organism>
<evidence type="ECO:0000256" key="2">
    <source>
        <dbReference type="ARBA" id="ARBA00022448"/>
    </source>
</evidence>
<dbReference type="InterPro" id="IPR002293">
    <property type="entry name" value="AA/rel_permease1"/>
</dbReference>
<dbReference type="Pfam" id="PF13520">
    <property type="entry name" value="AA_permease_2"/>
    <property type="match status" value="1"/>
</dbReference>